<dbReference type="InterPro" id="IPR045060">
    <property type="entry name" value="Phe-tRNA-ligase_IIc_bsu"/>
</dbReference>
<dbReference type="SUPFAM" id="SSF50249">
    <property type="entry name" value="Nucleic acid-binding proteins"/>
    <property type="match status" value="1"/>
</dbReference>
<evidence type="ECO:0000256" key="7">
    <source>
        <dbReference type="ARBA" id="ARBA00022723"/>
    </source>
</evidence>
<evidence type="ECO:0000259" key="17">
    <source>
        <dbReference type="PROSITE" id="PS50886"/>
    </source>
</evidence>
<dbReference type="GO" id="GO:0000049">
    <property type="term" value="F:tRNA binding"/>
    <property type="evidence" value="ECO:0007669"/>
    <property type="project" value="UniProtKB-UniRule"/>
</dbReference>
<dbReference type="InterPro" id="IPR020825">
    <property type="entry name" value="Phe-tRNA_synthase-like_B3/B4"/>
</dbReference>
<dbReference type="NCBIfam" id="NF045760">
    <property type="entry name" value="YtpR"/>
    <property type="match status" value="1"/>
</dbReference>
<dbReference type="FunFam" id="3.30.70.380:FF:000001">
    <property type="entry name" value="Phenylalanine--tRNA ligase beta subunit"/>
    <property type="match status" value="1"/>
</dbReference>
<dbReference type="InterPro" id="IPR012340">
    <property type="entry name" value="NA-bd_OB-fold"/>
</dbReference>
<dbReference type="InterPro" id="IPR005147">
    <property type="entry name" value="tRNA_synthase_B5-dom"/>
</dbReference>
<keyword evidence="4 15" id="KW-0963">Cytoplasm</keyword>
<organism evidence="20 21">
    <name type="scientific">Fusobacterium pseudoperiodonticum</name>
    <dbReference type="NCBI Taxonomy" id="2663009"/>
    <lineage>
        <taxon>Bacteria</taxon>
        <taxon>Fusobacteriati</taxon>
        <taxon>Fusobacteriota</taxon>
        <taxon>Fusobacteriia</taxon>
        <taxon>Fusobacteriales</taxon>
        <taxon>Fusobacteriaceae</taxon>
        <taxon>Fusobacterium</taxon>
    </lineage>
</organism>
<dbReference type="PROSITE" id="PS51447">
    <property type="entry name" value="FDX_ACB"/>
    <property type="match status" value="1"/>
</dbReference>
<evidence type="ECO:0000313" key="21">
    <source>
        <dbReference type="Proteomes" id="UP000230056"/>
    </source>
</evidence>
<dbReference type="FunFam" id="3.30.930.10:FF:000022">
    <property type="entry name" value="Phenylalanine--tRNA ligase beta subunit"/>
    <property type="match status" value="1"/>
</dbReference>
<dbReference type="Pfam" id="PF03147">
    <property type="entry name" value="FDX-ACB"/>
    <property type="match status" value="1"/>
</dbReference>
<dbReference type="Gene3D" id="3.30.56.10">
    <property type="match status" value="2"/>
</dbReference>
<dbReference type="InterPro" id="IPR005121">
    <property type="entry name" value="Fdx_antiC-bd"/>
</dbReference>
<dbReference type="GO" id="GO:0006432">
    <property type="term" value="P:phenylalanyl-tRNA aminoacylation"/>
    <property type="evidence" value="ECO:0007669"/>
    <property type="project" value="UniProtKB-UniRule"/>
</dbReference>
<dbReference type="PROSITE" id="PS51483">
    <property type="entry name" value="B5"/>
    <property type="match status" value="1"/>
</dbReference>
<evidence type="ECO:0000256" key="16">
    <source>
        <dbReference type="PROSITE-ProRule" id="PRU00209"/>
    </source>
</evidence>
<evidence type="ECO:0000256" key="3">
    <source>
        <dbReference type="ARBA" id="ARBA00011209"/>
    </source>
</evidence>
<dbReference type="CDD" id="cd02796">
    <property type="entry name" value="tRNA_bind_bactPheRS"/>
    <property type="match status" value="1"/>
</dbReference>
<comment type="subcellular location">
    <subcellularLocation>
        <location evidence="1 15">Cytoplasm</location>
    </subcellularLocation>
</comment>
<dbReference type="InterPro" id="IPR005146">
    <property type="entry name" value="B3/B4_tRNA-bd"/>
</dbReference>
<dbReference type="Gene3D" id="3.30.70.380">
    <property type="entry name" value="Ferrodoxin-fold anticodon-binding domain"/>
    <property type="match status" value="1"/>
</dbReference>
<feature type="binding site" evidence="15">
    <location>
        <position position="464"/>
    </location>
    <ligand>
        <name>Mg(2+)</name>
        <dbReference type="ChEBI" id="CHEBI:18420"/>
        <note>shared with alpha subunit</note>
    </ligand>
</feature>
<dbReference type="SMART" id="SM00873">
    <property type="entry name" value="B3_4"/>
    <property type="match status" value="1"/>
</dbReference>
<dbReference type="Gene3D" id="2.40.50.140">
    <property type="entry name" value="Nucleic acid-binding proteins"/>
    <property type="match status" value="1"/>
</dbReference>
<keyword evidence="10 15" id="KW-0460">Magnesium</keyword>
<dbReference type="InterPro" id="IPR045864">
    <property type="entry name" value="aa-tRNA-synth_II/BPL/LPL"/>
</dbReference>
<dbReference type="SUPFAM" id="SSF55681">
    <property type="entry name" value="Class II aaRS and biotin synthetases"/>
    <property type="match status" value="1"/>
</dbReference>
<dbReference type="SMART" id="SM00896">
    <property type="entry name" value="FDX-ACB"/>
    <property type="match status" value="1"/>
</dbReference>
<evidence type="ECO:0000259" key="18">
    <source>
        <dbReference type="PROSITE" id="PS51447"/>
    </source>
</evidence>
<dbReference type="EC" id="6.1.1.20" evidence="15"/>
<dbReference type="PROSITE" id="PS50886">
    <property type="entry name" value="TRBD"/>
    <property type="match status" value="1"/>
</dbReference>
<keyword evidence="5 16" id="KW-0820">tRNA-binding</keyword>
<dbReference type="GO" id="GO:0009328">
    <property type="term" value="C:phenylalanine-tRNA ligase complex"/>
    <property type="evidence" value="ECO:0007669"/>
    <property type="project" value="TreeGrafter"/>
</dbReference>
<evidence type="ECO:0000259" key="19">
    <source>
        <dbReference type="PROSITE" id="PS51483"/>
    </source>
</evidence>
<evidence type="ECO:0000256" key="8">
    <source>
        <dbReference type="ARBA" id="ARBA00022741"/>
    </source>
</evidence>
<protein>
    <recommendedName>
        <fullName evidence="15">Phenylalanine--tRNA ligase beta subunit</fullName>
        <ecNumber evidence="15">6.1.1.20</ecNumber>
    </recommendedName>
    <alternativeName>
        <fullName evidence="15">Phenylalanyl-tRNA synthetase beta subunit</fullName>
        <shortName evidence="15">PheRS</shortName>
    </alternativeName>
</protein>
<gene>
    <name evidence="15 20" type="primary">pheT</name>
    <name evidence="20" type="ORF">CTM72_07325</name>
</gene>
<keyword evidence="13 15" id="KW-0030">Aminoacyl-tRNA synthetase</keyword>
<name>A0A2D3NVV3_9FUSO</name>
<dbReference type="InterPro" id="IPR004532">
    <property type="entry name" value="Phe-tRNA-ligase_IIc_bsu_bact"/>
</dbReference>
<dbReference type="Pfam" id="PF03484">
    <property type="entry name" value="B5"/>
    <property type="match status" value="1"/>
</dbReference>
<dbReference type="FunFam" id="2.40.50.140:FF:000045">
    <property type="entry name" value="Phenylalanine--tRNA ligase beta subunit"/>
    <property type="match status" value="1"/>
</dbReference>
<evidence type="ECO:0000256" key="11">
    <source>
        <dbReference type="ARBA" id="ARBA00022884"/>
    </source>
</evidence>
<dbReference type="InterPro" id="IPR002547">
    <property type="entry name" value="tRNA-bd_dom"/>
</dbReference>
<dbReference type="InterPro" id="IPR009061">
    <property type="entry name" value="DNA-bd_dom_put_sf"/>
</dbReference>
<dbReference type="InterPro" id="IPR036690">
    <property type="entry name" value="Fdx_antiC-bd_sf"/>
</dbReference>
<evidence type="ECO:0000256" key="4">
    <source>
        <dbReference type="ARBA" id="ARBA00022490"/>
    </source>
</evidence>
<dbReference type="Gene3D" id="3.50.40.10">
    <property type="entry name" value="Phenylalanyl-trna Synthetase, Chain B, domain 3"/>
    <property type="match status" value="1"/>
</dbReference>
<keyword evidence="9 15" id="KW-0067">ATP-binding</keyword>
<dbReference type="InterPro" id="IPR041616">
    <property type="entry name" value="PheRS_beta_core"/>
</dbReference>
<evidence type="ECO:0000256" key="9">
    <source>
        <dbReference type="ARBA" id="ARBA00022840"/>
    </source>
</evidence>
<dbReference type="SUPFAM" id="SSF56037">
    <property type="entry name" value="PheT/TilS domain"/>
    <property type="match status" value="1"/>
</dbReference>
<comment type="subunit">
    <text evidence="3 15">Tetramer of two alpha and two beta subunits.</text>
</comment>
<dbReference type="Pfam" id="PF17759">
    <property type="entry name" value="tRNA_synthFbeta"/>
    <property type="match status" value="1"/>
</dbReference>
<comment type="cofactor">
    <cofactor evidence="15">
        <name>Mg(2+)</name>
        <dbReference type="ChEBI" id="CHEBI:18420"/>
    </cofactor>
    <text evidence="15">Binds 2 magnesium ions per tetramer.</text>
</comment>
<dbReference type="Gene3D" id="3.30.930.10">
    <property type="entry name" value="Bira Bifunctional Protein, Domain 2"/>
    <property type="match status" value="1"/>
</dbReference>
<comment type="similarity">
    <text evidence="2 15">Belongs to the phenylalanyl-tRNA synthetase beta subunit family. Type 1 subfamily.</text>
</comment>
<dbReference type="GO" id="GO:0000287">
    <property type="term" value="F:magnesium ion binding"/>
    <property type="evidence" value="ECO:0007669"/>
    <property type="project" value="UniProtKB-UniRule"/>
</dbReference>
<keyword evidence="11 16" id="KW-0694">RNA-binding</keyword>
<dbReference type="CDD" id="cd00769">
    <property type="entry name" value="PheRS_beta_core"/>
    <property type="match status" value="1"/>
</dbReference>
<evidence type="ECO:0000256" key="14">
    <source>
        <dbReference type="ARBA" id="ARBA00049255"/>
    </source>
</evidence>
<keyword evidence="7 15" id="KW-0479">Metal-binding</keyword>
<evidence type="ECO:0000313" key="20">
    <source>
        <dbReference type="EMBL" id="ATV59543.1"/>
    </source>
</evidence>
<evidence type="ECO:0000256" key="10">
    <source>
        <dbReference type="ARBA" id="ARBA00022842"/>
    </source>
</evidence>
<evidence type="ECO:0000256" key="5">
    <source>
        <dbReference type="ARBA" id="ARBA00022555"/>
    </source>
</evidence>
<dbReference type="FunFam" id="3.50.40.10:FF:000001">
    <property type="entry name" value="Phenylalanine--tRNA ligase beta subunit"/>
    <property type="match status" value="1"/>
</dbReference>
<dbReference type="InterPro" id="IPR033714">
    <property type="entry name" value="tRNA_bind_bactPheRS"/>
</dbReference>
<dbReference type="AlphaFoldDB" id="A0A2D3NVV3"/>
<accession>A0A2D3NVV3</accession>
<comment type="catalytic activity">
    <reaction evidence="14 15">
        <text>tRNA(Phe) + L-phenylalanine + ATP = L-phenylalanyl-tRNA(Phe) + AMP + diphosphate + H(+)</text>
        <dbReference type="Rhea" id="RHEA:19413"/>
        <dbReference type="Rhea" id="RHEA-COMP:9668"/>
        <dbReference type="Rhea" id="RHEA-COMP:9699"/>
        <dbReference type="ChEBI" id="CHEBI:15378"/>
        <dbReference type="ChEBI" id="CHEBI:30616"/>
        <dbReference type="ChEBI" id="CHEBI:33019"/>
        <dbReference type="ChEBI" id="CHEBI:58095"/>
        <dbReference type="ChEBI" id="CHEBI:78442"/>
        <dbReference type="ChEBI" id="CHEBI:78531"/>
        <dbReference type="ChEBI" id="CHEBI:456215"/>
        <dbReference type="EC" id="6.1.1.20"/>
    </reaction>
</comment>
<feature type="domain" description="B5" evidence="19">
    <location>
        <begin position="401"/>
        <end position="477"/>
    </location>
</feature>
<evidence type="ECO:0000256" key="15">
    <source>
        <dbReference type="HAMAP-Rule" id="MF_00283"/>
    </source>
</evidence>
<dbReference type="Pfam" id="PF03483">
    <property type="entry name" value="B3_4"/>
    <property type="match status" value="1"/>
</dbReference>
<dbReference type="RefSeq" id="WP_100024969.1">
    <property type="nucleotide sequence ID" value="NZ_CP024699.1"/>
</dbReference>
<dbReference type="Proteomes" id="UP000230056">
    <property type="component" value="Chromosome"/>
</dbReference>
<dbReference type="EMBL" id="CP024699">
    <property type="protein sequence ID" value="ATV59543.1"/>
    <property type="molecule type" value="Genomic_DNA"/>
</dbReference>
<evidence type="ECO:0000256" key="2">
    <source>
        <dbReference type="ARBA" id="ARBA00008653"/>
    </source>
</evidence>
<feature type="binding site" evidence="15">
    <location>
        <position position="461"/>
    </location>
    <ligand>
        <name>Mg(2+)</name>
        <dbReference type="ChEBI" id="CHEBI:18420"/>
        <note>shared with alpha subunit</note>
    </ligand>
</feature>
<keyword evidence="12 15" id="KW-0648">Protein biosynthesis</keyword>
<dbReference type="SUPFAM" id="SSF46955">
    <property type="entry name" value="Putative DNA-binding domain"/>
    <property type="match status" value="1"/>
</dbReference>
<keyword evidence="8 15" id="KW-0547">Nucleotide-binding</keyword>
<dbReference type="PANTHER" id="PTHR10947">
    <property type="entry name" value="PHENYLALANYL-TRNA SYNTHETASE BETA CHAIN AND LEUCINE-RICH REPEAT-CONTAINING PROTEIN 47"/>
    <property type="match status" value="1"/>
</dbReference>
<dbReference type="SUPFAM" id="SSF54991">
    <property type="entry name" value="Anticodon-binding domain of PheRS"/>
    <property type="match status" value="1"/>
</dbReference>
<dbReference type="Pfam" id="PF01588">
    <property type="entry name" value="tRNA_bind"/>
    <property type="match status" value="1"/>
</dbReference>
<feature type="binding site" evidence="15">
    <location>
        <position position="465"/>
    </location>
    <ligand>
        <name>Mg(2+)</name>
        <dbReference type="ChEBI" id="CHEBI:18420"/>
        <note>shared with alpha subunit</note>
    </ligand>
</feature>
<dbReference type="HAMAP" id="MF_00283">
    <property type="entry name" value="Phe_tRNA_synth_beta1"/>
    <property type="match status" value="1"/>
</dbReference>
<dbReference type="NCBIfam" id="TIGR00472">
    <property type="entry name" value="pheT_bact"/>
    <property type="match status" value="1"/>
</dbReference>
<reference evidence="20 21" key="1">
    <citation type="submission" date="2017-11" db="EMBL/GenBank/DDBJ databases">
        <title>Genome sequencing of Fusobacterium periodonticum KCOM 1261.</title>
        <authorList>
            <person name="Kook J.-K."/>
            <person name="Park S.-N."/>
            <person name="Lim Y.K."/>
        </authorList>
    </citation>
    <scope>NUCLEOTIDE SEQUENCE [LARGE SCALE GENOMIC DNA]</scope>
    <source>
        <strain evidence="20 21">KCOM 1261</strain>
    </source>
</reference>
<dbReference type="PANTHER" id="PTHR10947:SF0">
    <property type="entry name" value="PHENYLALANINE--TRNA LIGASE BETA SUBUNIT"/>
    <property type="match status" value="1"/>
</dbReference>
<evidence type="ECO:0000256" key="12">
    <source>
        <dbReference type="ARBA" id="ARBA00022917"/>
    </source>
</evidence>
<proteinExistence type="inferred from homology"/>
<feature type="binding site" evidence="15">
    <location>
        <position position="455"/>
    </location>
    <ligand>
        <name>Mg(2+)</name>
        <dbReference type="ChEBI" id="CHEBI:18420"/>
        <note>shared with alpha subunit</note>
    </ligand>
</feature>
<evidence type="ECO:0000256" key="13">
    <source>
        <dbReference type="ARBA" id="ARBA00023146"/>
    </source>
</evidence>
<feature type="domain" description="FDX-ACB" evidence="18">
    <location>
        <begin position="706"/>
        <end position="798"/>
    </location>
</feature>
<dbReference type="SMART" id="SM00874">
    <property type="entry name" value="B5"/>
    <property type="match status" value="1"/>
</dbReference>
<evidence type="ECO:0000256" key="1">
    <source>
        <dbReference type="ARBA" id="ARBA00004496"/>
    </source>
</evidence>
<evidence type="ECO:0000256" key="6">
    <source>
        <dbReference type="ARBA" id="ARBA00022598"/>
    </source>
</evidence>
<feature type="domain" description="TRNA-binding" evidence="17">
    <location>
        <begin position="39"/>
        <end position="148"/>
    </location>
</feature>
<dbReference type="GO" id="GO:0005524">
    <property type="term" value="F:ATP binding"/>
    <property type="evidence" value="ECO:0007669"/>
    <property type="project" value="UniProtKB-UniRule"/>
</dbReference>
<keyword evidence="6 15" id="KW-0436">Ligase</keyword>
<sequence>MLISLNWLKQYVDIKESVEEIANALTMIGQEVEAIDIQGKDLGNVVIGQIVEFDKHPNSDRLTLLKVNVGEEEPLQIICGATNHKLNDKVVVAKIGAVLPGNFKIKKSKIRDVESFGMLCSDAELGLAKESEGIIILPEDAPIGKEYREYAGLNDVIFELEITPNRPDCLSHIGIAREVAAYYNRKVKYPVIEIAETIESVNTVIKVNIEDKERCKRYLGRVIKNVKIKESPDWLKTRIRAMGLNPINNVVDVTNFVMFEYNQPMHAFDLDKVEGNITIRAAKENEEITTLDGVERVLKNGELVIADDEKAIAIGGVIGGQNTQIDSDTKNIFVEVAYFTPENIRRESRDLGIFTDSAYRNERGMDIENLATVMNRAVSLIAEVAEGEVLSEVIDKYVEKPKRAEISLNLEKLNKFIGKTLTYEEVGKILTHLDIELKPLGDGTMLLIPPSYRADLTRPADIYEEVIRMYGFDNIEAKMPVMSIESGEENTNFKISRIVREILKELGLNEVINYSFIPKFTKELFNFGEEVIEIKNPLSEDMAVMRPTLLYSLIANVRDNINRNQTDLKLFEISKTFKKLGEGQNGLAIEDLKIALILSGREEKNLWNQSKSDYSFYDLKGYLEFLLERLNVTKYSLTRLTNNKNFHPGASAEIKMGEDVIGVFGELHPNLVNYFGIKREKVFFAELNLTSLLKYIKIKVNYETISKYPEVLRDLAITLDKSVLVGEMVKEIKKKVNLIEKIDIFDVYSGDKIDKDKKSVAMSIVLRDKNRTLTDEDIDKAMTAILELIKDKYNGEIRK</sequence>
<dbReference type="GO" id="GO:0004826">
    <property type="term" value="F:phenylalanine-tRNA ligase activity"/>
    <property type="evidence" value="ECO:0007669"/>
    <property type="project" value="UniProtKB-UniRule"/>
</dbReference>